<comment type="caution">
    <text evidence="2">The sequence shown here is derived from an EMBL/GenBank/DDBJ whole genome shotgun (WGS) entry which is preliminary data.</text>
</comment>
<keyword evidence="1" id="KW-0472">Membrane</keyword>
<proteinExistence type="predicted"/>
<dbReference type="Proteomes" id="UP000886523">
    <property type="component" value="Unassembled WGS sequence"/>
</dbReference>
<evidence type="ECO:0000256" key="1">
    <source>
        <dbReference type="SAM" id="Phobius"/>
    </source>
</evidence>
<keyword evidence="3" id="KW-1185">Reference proteome</keyword>
<evidence type="ECO:0000313" key="2">
    <source>
        <dbReference type="EMBL" id="KAF9510820.1"/>
    </source>
</evidence>
<name>A0A9P6DUP1_9AGAM</name>
<reference evidence="2" key="1">
    <citation type="journal article" date="2020" name="Nat. Commun.">
        <title>Large-scale genome sequencing of mycorrhizal fungi provides insights into the early evolution of symbiotic traits.</title>
        <authorList>
            <person name="Miyauchi S."/>
            <person name="Kiss E."/>
            <person name="Kuo A."/>
            <person name="Drula E."/>
            <person name="Kohler A."/>
            <person name="Sanchez-Garcia M."/>
            <person name="Morin E."/>
            <person name="Andreopoulos B."/>
            <person name="Barry K.W."/>
            <person name="Bonito G."/>
            <person name="Buee M."/>
            <person name="Carver A."/>
            <person name="Chen C."/>
            <person name="Cichocki N."/>
            <person name="Clum A."/>
            <person name="Culley D."/>
            <person name="Crous P.W."/>
            <person name="Fauchery L."/>
            <person name="Girlanda M."/>
            <person name="Hayes R.D."/>
            <person name="Keri Z."/>
            <person name="LaButti K."/>
            <person name="Lipzen A."/>
            <person name="Lombard V."/>
            <person name="Magnuson J."/>
            <person name="Maillard F."/>
            <person name="Murat C."/>
            <person name="Nolan M."/>
            <person name="Ohm R.A."/>
            <person name="Pangilinan J."/>
            <person name="Pereira M.F."/>
            <person name="Perotto S."/>
            <person name="Peter M."/>
            <person name="Pfister S."/>
            <person name="Riley R."/>
            <person name="Sitrit Y."/>
            <person name="Stielow J.B."/>
            <person name="Szollosi G."/>
            <person name="Zifcakova L."/>
            <person name="Stursova M."/>
            <person name="Spatafora J.W."/>
            <person name="Tedersoo L."/>
            <person name="Vaario L.M."/>
            <person name="Yamada A."/>
            <person name="Yan M."/>
            <person name="Wang P."/>
            <person name="Xu J."/>
            <person name="Bruns T."/>
            <person name="Baldrian P."/>
            <person name="Vilgalys R."/>
            <person name="Dunand C."/>
            <person name="Henrissat B."/>
            <person name="Grigoriev I.V."/>
            <person name="Hibbett D."/>
            <person name="Nagy L.G."/>
            <person name="Martin F.M."/>
        </authorList>
    </citation>
    <scope>NUCLEOTIDE SEQUENCE</scope>
    <source>
        <strain evidence="2">UP504</strain>
    </source>
</reference>
<accession>A0A9P6DUP1</accession>
<dbReference type="AlphaFoldDB" id="A0A9P6DUP1"/>
<dbReference type="EMBL" id="MU129009">
    <property type="protein sequence ID" value="KAF9510820.1"/>
    <property type="molecule type" value="Genomic_DNA"/>
</dbReference>
<keyword evidence="1" id="KW-0812">Transmembrane</keyword>
<organism evidence="2 3">
    <name type="scientific">Hydnum rufescens UP504</name>
    <dbReference type="NCBI Taxonomy" id="1448309"/>
    <lineage>
        <taxon>Eukaryota</taxon>
        <taxon>Fungi</taxon>
        <taxon>Dikarya</taxon>
        <taxon>Basidiomycota</taxon>
        <taxon>Agaricomycotina</taxon>
        <taxon>Agaricomycetes</taxon>
        <taxon>Cantharellales</taxon>
        <taxon>Hydnaceae</taxon>
        <taxon>Hydnum</taxon>
    </lineage>
</organism>
<gene>
    <name evidence="2" type="ORF">BS47DRAFT_1383759</name>
</gene>
<keyword evidence="1" id="KW-1133">Transmembrane helix</keyword>
<sequence>MIYEASLTGARVHPMYKRHIVAALNRISLVVNIEFVSARKAIVTFDGNIDIIEMCLPTIFCVLRDGQPRDIVSLNSLDASTLIDGKGPLITPPPKAPPKAPPKHRSHITCTEAESSLWMHIKNTLFNRYAAIFGLGVFWGWIFTLGLGIRL</sequence>
<protein>
    <submittedName>
        <fullName evidence="2">Uncharacterized protein</fullName>
    </submittedName>
</protein>
<evidence type="ECO:0000313" key="3">
    <source>
        <dbReference type="Proteomes" id="UP000886523"/>
    </source>
</evidence>
<feature type="transmembrane region" description="Helical" evidence="1">
    <location>
        <begin position="129"/>
        <end position="149"/>
    </location>
</feature>